<sequence length="120" mass="13255">MSVVRAGLAEGFYFGEDAVLLALDVEGLNAFLVALIHAQEKGSSRLDVDGTIHEFLIEGTASDIEFHDDDGRAGVAPQRRQGARNYRAVDGHESAPWQGSLLRRYVHTRRTLVISLNEYT</sequence>
<gene>
    <name evidence="1" type="ORF">MJO58_18955</name>
</gene>
<proteinExistence type="predicted"/>
<dbReference type="EMBL" id="CP092423">
    <property type="protein sequence ID" value="ULP40979.1"/>
    <property type="molecule type" value="Genomic_DNA"/>
</dbReference>
<dbReference type="Proteomes" id="UP001055171">
    <property type="component" value="Chromosome"/>
</dbReference>
<keyword evidence="2" id="KW-1185">Reference proteome</keyword>
<dbReference type="RefSeq" id="WP_239720516.1">
    <property type="nucleotide sequence ID" value="NZ_CP092423.2"/>
</dbReference>
<accession>A0ABY3UVE6</accession>
<organism evidence="1 2">
    <name type="scientific">Mycobacterium lentiflavum</name>
    <dbReference type="NCBI Taxonomy" id="141349"/>
    <lineage>
        <taxon>Bacteria</taxon>
        <taxon>Bacillati</taxon>
        <taxon>Actinomycetota</taxon>
        <taxon>Actinomycetes</taxon>
        <taxon>Mycobacteriales</taxon>
        <taxon>Mycobacteriaceae</taxon>
        <taxon>Mycobacterium</taxon>
        <taxon>Mycobacterium simiae complex</taxon>
    </lineage>
</organism>
<name>A0ABY3UVE6_MYCLN</name>
<evidence type="ECO:0000313" key="1">
    <source>
        <dbReference type="EMBL" id="ULP40979.1"/>
    </source>
</evidence>
<evidence type="ECO:0000313" key="2">
    <source>
        <dbReference type="Proteomes" id="UP001055171"/>
    </source>
</evidence>
<protein>
    <submittedName>
        <fullName evidence="1">Uncharacterized protein</fullName>
    </submittedName>
</protein>
<reference evidence="1" key="1">
    <citation type="submission" date="2022-08" db="EMBL/GenBank/DDBJ databases">
        <title>Complete genome sequence of 14 non-tuberculosis mycobacteria type-strains.</title>
        <authorList>
            <person name="Igarashi Y."/>
            <person name="Osugi A."/>
            <person name="Mitarai S."/>
        </authorList>
    </citation>
    <scope>NUCLEOTIDE SEQUENCE</scope>
    <source>
        <strain evidence="1">ATCC 51985</strain>
    </source>
</reference>